<gene>
    <name evidence="11" type="ORF">SAMN05660284_02314</name>
</gene>
<dbReference type="InterPro" id="IPR013766">
    <property type="entry name" value="Thioredoxin_domain"/>
</dbReference>
<accession>A0A1I5C2R1</accession>
<evidence type="ECO:0000256" key="5">
    <source>
        <dbReference type="ARBA" id="ARBA00023157"/>
    </source>
</evidence>
<comment type="similarity">
    <text evidence="2">Belongs to the thioredoxin family. DsbA subfamily.</text>
</comment>
<dbReference type="PROSITE" id="PS51352">
    <property type="entry name" value="THIOREDOXIN_2"/>
    <property type="match status" value="1"/>
</dbReference>
<dbReference type="STRING" id="83765.SAMN05660284_02314"/>
<name>A0A1I5C2R1_9NEIS</name>
<keyword evidence="5 7" id="KW-1015">Disulfide bond</keyword>
<dbReference type="InterPro" id="IPR050824">
    <property type="entry name" value="Thiol_disulfide_DsbA"/>
</dbReference>
<evidence type="ECO:0000313" key="12">
    <source>
        <dbReference type="Proteomes" id="UP000242869"/>
    </source>
</evidence>
<sequence>MRYKWLKGIVFGLGLLAASVTQAEVKEGKDYKLLSPARQVEVPGKIEVIEFFWYGCPHCKTIEPFVDTWAKKLPKDVNFRRVHVVWQGRNDIEAHAKLFAALQAMGQDARLQNAIFKAVQQDRIELRRESTLFDWLKKQGVDVNQFKSHYGSFTGNIALKKMEQTTQNYGIDGVPVFVVNGKYMTSPAILGKEDATLTRVLDELIAKERPAAAGKKKKK</sequence>
<dbReference type="OrthoDB" id="9784896at2"/>
<dbReference type="PANTHER" id="PTHR35891">
    <property type="entry name" value="THIOL:DISULFIDE INTERCHANGE PROTEIN DSBA"/>
    <property type="match status" value="1"/>
</dbReference>
<dbReference type="PIRSF" id="PIRSF001488">
    <property type="entry name" value="Tdi_protein"/>
    <property type="match status" value="1"/>
</dbReference>
<organism evidence="11 12">
    <name type="scientific">Formivibrio citricus</name>
    <dbReference type="NCBI Taxonomy" id="83765"/>
    <lineage>
        <taxon>Bacteria</taxon>
        <taxon>Pseudomonadati</taxon>
        <taxon>Pseudomonadota</taxon>
        <taxon>Betaproteobacteria</taxon>
        <taxon>Neisseriales</taxon>
        <taxon>Chitinibacteraceae</taxon>
        <taxon>Formivibrio</taxon>
    </lineage>
</organism>
<feature type="chain" id="PRO_5017296855" description="Thiol:disulfide interchange protein" evidence="9">
    <location>
        <begin position="24"/>
        <end position="219"/>
    </location>
</feature>
<dbReference type="InterPro" id="IPR036249">
    <property type="entry name" value="Thioredoxin-like_sf"/>
</dbReference>
<dbReference type="RefSeq" id="WP_091196560.1">
    <property type="nucleotide sequence ID" value="NZ_FOVE01000018.1"/>
</dbReference>
<evidence type="ECO:0000313" key="11">
    <source>
        <dbReference type="EMBL" id="SFN81258.1"/>
    </source>
</evidence>
<proteinExistence type="inferred from homology"/>
<dbReference type="EMBL" id="FOVE01000018">
    <property type="protein sequence ID" value="SFN81258.1"/>
    <property type="molecule type" value="Genomic_DNA"/>
</dbReference>
<dbReference type="Proteomes" id="UP000242869">
    <property type="component" value="Unassembled WGS sequence"/>
</dbReference>
<dbReference type="Pfam" id="PF01323">
    <property type="entry name" value="DSBA"/>
    <property type="match status" value="1"/>
</dbReference>
<comment type="subcellular location">
    <subcellularLocation>
        <location evidence="1 7">Periplasm</location>
    </subcellularLocation>
</comment>
<dbReference type="PANTHER" id="PTHR35891:SF3">
    <property type="entry name" value="THIOL:DISULFIDE INTERCHANGE PROTEIN DSBL"/>
    <property type="match status" value="1"/>
</dbReference>
<dbReference type="SUPFAM" id="SSF52833">
    <property type="entry name" value="Thioredoxin-like"/>
    <property type="match status" value="1"/>
</dbReference>
<feature type="domain" description="Thioredoxin" evidence="10">
    <location>
        <begin position="11"/>
        <end position="206"/>
    </location>
</feature>
<keyword evidence="4 7" id="KW-0574">Periplasm</keyword>
<dbReference type="PROSITE" id="PS00194">
    <property type="entry name" value="THIOREDOXIN_1"/>
    <property type="match status" value="1"/>
</dbReference>
<dbReference type="GO" id="GO:0015036">
    <property type="term" value="F:disulfide oxidoreductase activity"/>
    <property type="evidence" value="ECO:0007669"/>
    <property type="project" value="UniProtKB-ARBA"/>
</dbReference>
<keyword evidence="3 9" id="KW-0732">Signal</keyword>
<evidence type="ECO:0000256" key="8">
    <source>
        <dbReference type="PIRSR" id="PIRSR001488-1"/>
    </source>
</evidence>
<dbReference type="InterPro" id="IPR023205">
    <property type="entry name" value="DsbA/DsbL"/>
</dbReference>
<reference evidence="12" key="1">
    <citation type="submission" date="2016-10" db="EMBL/GenBank/DDBJ databases">
        <authorList>
            <person name="Varghese N."/>
            <person name="Submissions S."/>
        </authorList>
    </citation>
    <scope>NUCLEOTIDE SEQUENCE [LARGE SCALE GENOMIC DNA]</scope>
    <source>
        <strain evidence="12">DSM 6150</strain>
    </source>
</reference>
<evidence type="ECO:0000256" key="2">
    <source>
        <dbReference type="ARBA" id="ARBA00005791"/>
    </source>
</evidence>
<dbReference type="Gene3D" id="3.40.30.10">
    <property type="entry name" value="Glutaredoxin"/>
    <property type="match status" value="2"/>
</dbReference>
<evidence type="ECO:0000256" key="1">
    <source>
        <dbReference type="ARBA" id="ARBA00004418"/>
    </source>
</evidence>
<feature type="signal peptide" evidence="9">
    <location>
        <begin position="1"/>
        <end position="23"/>
    </location>
</feature>
<evidence type="ECO:0000256" key="4">
    <source>
        <dbReference type="ARBA" id="ARBA00022764"/>
    </source>
</evidence>
<dbReference type="InterPro" id="IPR017937">
    <property type="entry name" value="Thioredoxin_CS"/>
</dbReference>
<dbReference type="AlphaFoldDB" id="A0A1I5C2R1"/>
<evidence type="ECO:0000256" key="3">
    <source>
        <dbReference type="ARBA" id="ARBA00022729"/>
    </source>
</evidence>
<dbReference type="InterPro" id="IPR001853">
    <property type="entry name" value="DSBA-like_thioredoxin_dom"/>
</dbReference>
<evidence type="ECO:0000256" key="7">
    <source>
        <dbReference type="PIRNR" id="PIRNR001488"/>
    </source>
</evidence>
<evidence type="ECO:0000256" key="9">
    <source>
        <dbReference type="SAM" id="SignalP"/>
    </source>
</evidence>
<feature type="disulfide bond" description="Redox-active" evidence="8">
    <location>
        <begin position="56"/>
        <end position="59"/>
    </location>
</feature>
<keyword evidence="12" id="KW-1185">Reference proteome</keyword>
<evidence type="ECO:0000259" key="10">
    <source>
        <dbReference type="PROSITE" id="PS51352"/>
    </source>
</evidence>
<keyword evidence="6" id="KW-0676">Redox-active center</keyword>
<dbReference type="CDD" id="cd03019">
    <property type="entry name" value="DsbA_DsbA"/>
    <property type="match status" value="1"/>
</dbReference>
<dbReference type="GO" id="GO:0042597">
    <property type="term" value="C:periplasmic space"/>
    <property type="evidence" value="ECO:0007669"/>
    <property type="project" value="UniProtKB-SubCell"/>
</dbReference>
<evidence type="ECO:0000256" key="6">
    <source>
        <dbReference type="ARBA" id="ARBA00023284"/>
    </source>
</evidence>
<protein>
    <recommendedName>
        <fullName evidence="7">Thiol:disulfide interchange protein</fullName>
    </recommendedName>
</protein>